<comment type="subunit">
    <text evidence="7">Homotetramer.</text>
</comment>
<evidence type="ECO:0000256" key="2">
    <source>
        <dbReference type="ARBA" id="ARBA00012948"/>
    </source>
</evidence>
<comment type="catalytic activity">
    <reaction evidence="4 7">
        <text>a (3R)-hydroxyacyl-[ACP] + NADP(+) = a 3-oxoacyl-[ACP] + NADPH + H(+)</text>
        <dbReference type="Rhea" id="RHEA:17397"/>
        <dbReference type="Rhea" id="RHEA-COMP:9916"/>
        <dbReference type="Rhea" id="RHEA-COMP:9945"/>
        <dbReference type="ChEBI" id="CHEBI:15378"/>
        <dbReference type="ChEBI" id="CHEBI:57783"/>
        <dbReference type="ChEBI" id="CHEBI:58349"/>
        <dbReference type="ChEBI" id="CHEBI:78776"/>
        <dbReference type="ChEBI" id="CHEBI:78827"/>
        <dbReference type="EC" id="1.1.1.100"/>
    </reaction>
</comment>
<feature type="binding site" evidence="6">
    <location>
        <begin position="156"/>
        <end position="160"/>
    </location>
    <ligand>
        <name>NADP(+)</name>
        <dbReference type="ChEBI" id="CHEBI:58349"/>
    </ligand>
</feature>
<dbReference type="SUPFAM" id="SSF51735">
    <property type="entry name" value="NAD(P)-binding Rossmann-fold domains"/>
    <property type="match status" value="1"/>
</dbReference>
<dbReference type="InterPro" id="IPR011284">
    <property type="entry name" value="3oxo_ACP_reduc"/>
</dbReference>
<dbReference type="SMART" id="SM00822">
    <property type="entry name" value="PKS_KR"/>
    <property type="match status" value="1"/>
</dbReference>
<keyword evidence="7" id="KW-0275">Fatty acid biosynthesis</keyword>
<keyword evidence="7" id="KW-0443">Lipid metabolism</keyword>
<keyword evidence="3 7" id="KW-0560">Oxidoreductase</keyword>
<evidence type="ECO:0000313" key="9">
    <source>
        <dbReference type="EMBL" id="ARF65329.1"/>
    </source>
</evidence>
<dbReference type="OrthoDB" id="9804774at2"/>
<dbReference type="PANTHER" id="PTHR42760">
    <property type="entry name" value="SHORT-CHAIN DEHYDROGENASES/REDUCTASES FAMILY MEMBER"/>
    <property type="match status" value="1"/>
</dbReference>
<dbReference type="PRINTS" id="PR00081">
    <property type="entry name" value="GDHRDH"/>
</dbReference>
<dbReference type="UniPathway" id="UPA00094"/>
<organism evidence="9 10">
    <name type="scientific">Streptomyces violaceoruber</name>
    <dbReference type="NCBI Taxonomy" id="1935"/>
    <lineage>
        <taxon>Bacteria</taxon>
        <taxon>Bacillati</taxon>
        <taxon>Actinomycetota</taxon>
        <taxon>Actinomycetes</taxon>
        <taxon>Kitasatosporales</taxon>
        <taxon>Streptomycetaceae</taxon>
        <taxon>Streptomyces</taxon>
        <taxon>Streptomyces violaceoruber group</taxon>
    </lineage>
</organism>
<comment type="function">
    <text evidence="7">Catalyzes the NADPH-dependent reduction of beta-ketoacyl-ACP substrates to beta-hydroxyacyl-ACP products, the first reductive step in the elongation cycle of fatty acid biosynthesis.</text>
</comment>
<evidence type="ECO:0000256" key="5">
    <source>
        <dbReference type="PIRSR" id="PIRSR611284-1"/>
    </source>
</evidence>
<dbReference type="CDD" id="cd05333">
    <property type="entry name" value="BKR_SDR_c"/>
    <property type="match status" value="1"/>
</dbReference>
<evidence type="ECO:0000256" key="4">
    <source>
        <dbReference type="ARBA" id="ARBA00048508"/>
    </source>
</evidence>
<feature type="binding site" evidence="6">
    <location>
        <begin position="13"/>
        <end position="16"/>
    </location>
    <ligand>
        <name>NADP(+)</name>
        <dbReference type="ChEBI" id="CHEBI:58349"/>
    </ligand>
</feature>
<dbReference type="PROSITE" id="PS00061">
    <property type="entry name" value="ADH_SHORT"/>
    <property type="match status" value="1"/>
</dbReference>
<dbReference type="InterPro" id="IPR057326">
    <property type="entry name" value="KR_dom"/>
</dbReference>
<dbReference type="KEGG" id="svu:B1H20_30890"/>
<evidence type="ECO:0000256" key="1">
    <source>
        <dbReference type="ARBA" id="ARBA00006484"/>
    </source>
</evidence>
<dbReference type="PANTHER" id="PTHR42760:SF135">
    <property type="entry name" value="BLL7886 PROTEIN"/>
    <property type="match status" value="1"/>
</dbReference>
<dbReference type="InterPro" id="IPR020904">
    <property type="entry name" value="Sc_DH/Rdtase_CS"/>
</dbReference>
<keyword evidence="6 7" id="KW-0521">NADP</keyword>
<dbReference type="Proteomes" id="UP000192445">
    <property type="component" value="Chromosome"/>
</dbReference>
<dbReference type="GO" id="GO:0051287">
    <property type="term" value="F:NAD binding"/>
    <property type="evidence" value="ECO:0007669"/>
    <property type="project" value="UniProtKB-UniRule"/>
</dbReference>
<dbReference type="FunFam" id="3.40.50.720:FF:000173">
    <property type="entry name" value="3-oxoacyl-[acyl-carrier protein] reductase"/>
    <property type="match status" value="1"/>
</dbReference>
<dbReference type="GO" id="GO:0004316">
    <property type="term" value="F:3-oxoacyl-[acyl-carrier-protein] reductase (NADPH) activity"/>
    <property type="evidence" value="ECO:0007669"/>
    <property type="project" value="UniProtKB-UniRule"/>
</dbReference>
<dbReference type="AlphaFoldDB" id="A0A1V0UJA0"/>
<protein>
    <recommendedName>
        <fullName evidence="2 7">3-oxoacyl-[acyl-carrier-protein] reductase</fullName>
        <ecNumber evidence="2 7">1.1.1.100</ecNumber>
    </recommendedName>
</protein>
<dbReference type="PRINTS" id="PR00080">
    <property type="entry name" value="SDRFAMILY"/>
</dbReference>
<dbReference type="RefSeq" id="WP_030113839.1">
    <property type="nucleotide sequence ID" value="NZ_CP020570.1"/>
</dbReference>
<dbReference type="GeneID" id="63983966"/>
<dbReference type="InterPro" id="IPR036291">
    <property type="entry name" value="NAD(P)-bd_dom_sf"/>
</dbReference>
<dbReference type="Gene3D" id="3.40.50.720">
    <property type="entry name" value="NAD(P)-binding Rossmann-like Domain"/>
    <property type="match status" value="1"/>
</dbReference>
<accession>A0A1V0UJA0</accession>
<dbReference type="STRING" id="1935.B1H20_30890"/>
<evidence type="ECO:0000256" key="6">
    <source>
        <dbReference type="PIRSR" id="PIRSR611284-2"/>
    </source>
</evidence>
<proteinExistence type="inferred from homology"/>
<dbReference type="InterPro" id="IPR002347">
    <property type="entry name" value="SDR_fam"/>
</dbReference>
<comment type="pathway">
    <text evidence="7">Lipid metabolism; fatty acid biosynthesis.</text>
</comment>
<comment type="similarity">
    <text evidence="1 7">Belongs to the short-chain dehydrogenases/reductases (SDR) family.</text>
</comment>
<dbReference type="EC" id="1.1.1.100" evidence="2 7"/>
<keyword evidence="7" id="KW-0444">Lipid biosynthesis</keyword>
<sequence>MSERTGKVALVTGGSRGIGRATVLRLAQDGHDVAFCYRSRPDAALELEKEVSEHGVRVYSHQADVSVADSVRELVAATEDRLGAVDIAVTSAGIVRDQPLLLMKDEDWNDVLDTNLDGTYHLCRSVVFEMMKRKSGCIVNISSVAGVYGNPTQSNYSASKAGIIGFTKALAKEVGQYGIRANVVAPGFIETDMTAALSDKVREQAVKNVPLRRLGRPEEVADSVSFLVNAAYVTGAVLQVDGGIVV</sequence>
<dbReference type="Pfam" id="PF13561">
    <property type="entry name" value="adh_short_C2"/>
    <property type="match status" value="1"/>
</dbReference>
<dbReference type="GO" id="GO:0030497">
    <property type="term" value="P:fatty acid elongation"/>
    <property type="evidence" value="ECO:0007669"/>
    <property type="project" value="TreeGrafter"/>
</dbReference>
<gene>
    <name evidence="9" type="ORF">B1H20_30890</name>
</gene>
<dbReference type="NCBIfam" id="TIGR01830">
    <property type="entry name" value="3oxo_ACP_reduc"/>
    <property type="match status" value="1"/>
</dbReference>
<name>A0A1V0UJA0_STRVN</name>
<evidence type="ECO:0000313" key="10">
    <source>
        <dbReference type="Proteomes" id="UP000192445"/>
    </source>
</evidence>
<keyword evidence="7" id="KW-0276">Fatty acid metabolism</keyword>
<feature type="active site" description="Proton acceptor" evidence="5">
    <location>
        <position position="156"/>
    </location>
</feature>
<feature type="binding site" evidence="6">
    <location>
        <position position="189"/>
    </location>
    <ligand>
        <name>NADP(+)</name>
        <dbReference type="ChEBI" id="CHEBI:58349"/>
    </ligand>
</feature>
<evidence type="ECO:0000259" key="8">
    <source>
        <dbReference type="SMART" id="SM00822"/>
    </source>
</evidence>
<evidence type="ECO:0000256" key="3">
    <source>
        <dbReference type="ARBA" id="ARBA00023002"/>
    </source>
</evidence>
<reference evidence="9 10" key="1">
    <citation type="submission" date="2017-03" db="EMBL/GenBank/DDBJ databases">
        <title>Complete Genome Sequence of a natural compounds producer, Streptomyces violaceus S21.</title>
        <authorList>
            <person name="Zhong C."/>
            <person name="Zhao Z."/>
            <person name="Fu J."/>
            <person name="Zong G."/>
            <person name="Qin R."/>
            <person name="Cao G."/>
        </authorList>
    </citation>
    <scope>NUCLEOTIDE SEQUENCE [LARGE SCALE GENOMIC DNA]</scope>
    <source>
        <strain evidence="9 10">S21</strain>
    </source>
</reference>
<evidence type="ECO:0000256" key="7">
    <source>
        <dbReference type="RuleBase" id="RU366074"/>
    </source>
</evidence>
<dbReference type="NCBIfam" id="NF009466">
    <property type="entry name" value="PRK12826.1-2"/>
    <property type="match status" value="1"/>
</dbReference>
<dbReference type="EMBL" id="CP020570">
    <property type="protein sequence ID" value="ARF65329.1"/>
    <property type="molecule type" value="Genomic_DNA"/>
</dbReference>
<feature type="domain" description="Ketoreductase" evidence="8">
    <location>
        <begin position="7"/>
        <end position="220"/>
    </location>
</feature>